<feature type="region of interest" description="Disordered" evidence="1">
    <location>
        <begin position="35"/>
        <end position="59"/>
    </location>
</feature>
<evidence type="ECO:0000313" key="3">
    <source>
        <dbReference type="Proteomes" id="UP000295717"/>
    </source>
</evidence>
<sequence>MFAISQIFDDLPEFIPVPPELRHCRRLEVIFLALDQQPDDPNPPPSLAPGASHVEHHSE</sequence>
<organism evidence="2 3">
    <name type="scientific">Thiobaca trueperi</name>
    <dbReference type="NCBI Taxonomy" id="127458"/>
    <lineage>
        <taxon>Bacteria</taxon>
        <taxon>Pseudomonadati</taxon>
        <taxon>Pseudomonadota</taxon>
        <taxon>Gammaproteobacteria</taxon>
        <taxon>Chromatiales</taxon>
        <taxon>Chromatiaceae</taxon>
        <taxon>Thiobaca</taxon>
    </lineage>
</organism>
<dbReference type="AlphaFoldDB" id="A0A4R3N259"/>
<dbReference type="EMBL" id="SMAO01000003">
    <property type="protein sequence ID" value="TCT22036.1"/>
    <property type="molecule type" value="Genomic_DNA"/>
</dbReference>
<evidence type="ECO:0000256" key="1">
    <source>
        <dbReference type="SAM" id="MobiDB-lite"/>
    </source>
</evidence>
<dbReference type="Proteomes" id="UP000295717">
    <property type="component" value="Unassembled WGS sequence"/>
</dbReference>
<evidence type="ECO:0000313" key="2">
    <source>
        <dbReference type="EMBL" id="TCT22036.1"/>
    </source>
</evidence>
<proteinExistence type="predicted"/>
<keyword evidence="3" id="KW-1185">Reference proteome</keyword>
<dbReference type="OrthoDB" id="5572510at2"/>
<protein>
    <submittedName>
        <fullName evidence="2">Uncharacterized protein</fullName>
    </submittedName>
</protein>
<name>A0A4R3N259_9GAMM</name>
<gene>
    <name evidence="2" type="ORF">EDC35_103134</name>
</gene>
<dbReference type="RefSeq" id="WP_132976446.1">
    <property type="nucleotide sequence ID" value="NZ_SMAO01000003.1"/>
</dbReference>
<comment type="caution">
    <text evidence="2">The sequence shown here is derived from an EMBL/GenBank/DDBJ whole genome shotgun (WGS) entry which is preliminary data.</text>
</comment>
<reference evidence="2 3" key="1">
    <citation type="submission" date="2019-03" db="EMBL/GenBank/DDBJ databases">
        <title>Genomic Encyclopedia of Type Strains, Phase IV (KMG-IV): sequencing the most valuable type-strain genomes for metagenomic binning, comparative biology and taxonomic classification.</title>
        <authorList>
            <person name="Goeker M."/>
        </authorList>
    </citation>
    <scope>NUCLEOTIDE SEQUENCE [LARGE SCALE GENOMIC DNA]</scope>
    <source>
        <strain evidence="2 3">DSM 13587</strain>
    </source>
</reference>
<accession>A0A4R3N259</accession>